<feature type="signal peptide" evidence="3">
    <location>
        <begin position="1"/>
        <end position="19"/>
    </location>
</feature>
<name>A0ABD0S7X0_LOXSC</name>
<feature type="compositionally biased region" description="Low complexity" evidence="2">
    <location>
        <begin position="2042"/>
        <end position="2070"/>
    </location>
</feature>
<accession>A0ABD0S7X0</accession>
<feature type="compositionally biased region" description="Polar residues" evidence="2">
    <location>
        <begin position="723"/>
        <end position="736"/>
    </location>
</feature>
<keyword evidence="1" id="KW-0175">Coiled coil</keyword>
<feature type="compositionally biased region" description="Basic and acidic residues" evidence="2">
    <location>
        <begin position="1197"/>
        <end position="1227"/>
    </location>
</feature>
<feature type="compositionally biased region" description="Polar residues" evidence="2">
    <location>
        <begin position="466"/>
        <end position="476"/>
    </location>
</feature>
<sequence length="2261" mass="261148">MSFKIYLSTFLLSFNLITANYLNAASNYLNAASNYLKPTLERNNIVNKGIWVRDPKDRLFEKSNVGEFIFSANSLDVDTLLQNSFDSFGNNAMQDAPGIASYIERSKRSASHERERILRESLKKCNGDKKCMQQDFDDKSLSVKSKLISKLKPTSVFNDYPYEVAILLGDNKFDVNSNNVRSVKDSVAENIIIPLMNNKESPHVDIDTIINTESKGDSAIKRKENNTITPKRSMKNDYESKVIKKIEITEELDSNNDTTKVDRDIFDKEERIWHQDIPISETNAYKIVPKYPIQKNKPINERGLIKVLSMLTKTFKKIMKQHSDIKKIHSKLHMINDEVNRNIVDMNKKFKDMEEKYSTIVTLSDKMKIIENNIHLKEEFFKTKETEMSKNLIEFENQQKKFLTQQRQFYNIQKLMLAQNEKINLKQNLIAKTQSEISHRQNNFARILKKAKQIYIDNKHTATKLFSSTGKPNAHNNETEELSKINQTTTQSPISNESIKINLFSIPALNKLVNQDTLILKEKDEHPVDDLVYKYYFNNTFIDNLMKSKILSSFMTTAENSEIARNAKNKRHKDELETTILLPINTYQNEGTLNRERRWIHHISKAKLKRKHRGKNHIANVDIDDKKPLRPKIENEIPKTQSNKATILFAQDKSSPFRIMAKNFCNEIGQNANQQMLNWCIEKALRRLQYMDIMKMPTSPMILDTPKETTNTPITTSKPPVTNPTESSSVAPSTFTEPSTSPVSIFTLPVTKSPVTTLNPSAPADSIYFPDNDELESNLKQFDMKPDTEGNVYYDGSLHASDLGIGNEGFSDIFPGLDSDSKVDLDPLTIGFGARARGNRVFCVTLVAIALTFTVILTNVFVDIDGLLSSKDKLKTIDVPVPVLESEIHEAKMSNFRPDTFYKEDKNYDEDNDENYRSKRSIAPNFLFHVKNPKIKSILTNRLTSLLEQLDGEENPEKTEAEKIYENEDTTKSNDKFKTEEKLNLELQEPVKSTHSKEMSEMRDEEDFLHLAMHNILLQGIIGHMDLNDVYKKVHSLLKNFKGDDDKGLLIYHNFYYELLVVDLYTFSEHPAQDEEKTSDKDHSNNQMGNPSDTFPKTPKEISKRANPSIEENRLFDEMMKCDKLQDDITSANNIQSSVGPKEPKLLIKTIIDITSNNKDKAGKETNTNSKETIKGIIKLIYNGKSIKFSRMEDEENQQKEKKHEKPSPADEVTIKDIDDNPNEEAKDVDAELLKTISKKSHRKTSTYFKKIVDDYFKKYPQRMNVDVDDRYNEKIETKRLKRQIKIRYETEEKSTTESSKPKANEKDDDGLFVEIETHFDSKGLKGEKKKKLIRSLINKIQKAIHSDIDKFEDGKKHNIPHTHKHEHKHVQVTKRFQNPLAKKLLVNKIMLPISRVEQRHSDPISKAMPLHSPLPQVRDQTGENWKKPYLGPGFLTVSKSLNSAEMGEIDVDYNKIMSVNGIPQRLQKPLNTDDSQEMTDDNTFFDMGKLKFYVKNIDGTGLSIGFNQYTDEAPDPDSIKLFTGIEHLVNKYQNEGTVRGPEVSQDRTSMSEEKDHQISRDKISDRKEHVMIRRSIQETREKDYHSNEYKIIFDHNFLPYNNYQEIYEDKKKRVAFTINKETENINTFDQRSNNVEIVRNNIEIKELPALIDENIFYKKLKPSEILSIASLLDRQKRSPTMHRITNLKKKMRVNRYLNTRPMGARNSKKIILNKKRSKRQIDKIRIIATDSLSKPRNSEDNIFYVNDENIFADRAIVREVETPDEMDFNDHGDFKPPRNSEDNIFIGDHYDVDPVTYEEPVYQKHMFEGRSRKNQLMSKYPHIFMEEVAKSKEDLEPIILGKLEIKPNQNQYYDFSQNYVTTEKIATLADEQIPKLEDLVKVIDPNQNFKVTVKILPKNETGPNGVKNGFKEIHATINKSFNRDGLRYSSLVNVTEVSKIENVHNTTDPNHHPSAAVIKRIKEQQMRMDKMLKQHKKKINEQLDQLTTERDNLDIIDKIDETTTEKRDVTTSKPDPLLQVNKDDLSKILALLQLHNKHDCTSTTKTSTSTTTDSTTTTTTTPKPTTTQPTPTPHINTNDHINSEILNQINKNTEMLQQFLQKLSDKLSKDKEPLRHGGKSEEAHPSKMDFIQRYWKPFPEHADLYQPPPPQTPYDARNGTQLHMPFMYAYPPPYPINNFKHHIPIASVVYHGHIHTDSLKRPKKTKHIGTPKKVDENNQTRYFIDDLEDFKVEPLKKDKSSQFVASLGVNLIKKSTTVKV</sequence>
<feature type="compositionally biased region" description="Polar residues" evidence="2">
    <location>
        <begin position="1085"/>
        <end position="1095"/>
    </location>
</feature>
<feature type="coiled-coil region" evidence="1">
    <location>
        <begin position="1959"/>
        <end position="1997"/>
    </location>
</feature>
<feature type="region of interest" description="Disordered" evidence="2">
    <location>
        <begin position="1189"/>
        <end position="1227"/>
    </location>
</feature>
<gene>
    <name evidence="4" type="ORF">ABMA28_011585</name>
</gene>
<feature type="compositionally biased region" description="Basic and acidic residues" evidence="2">
    <location>
        <begin position="1550"/>
        <end position="1559"/>
    </location>
</feature>
<feature type="region of interest" description="Disordered" evidence="2">
    <location>
        <begin position="701"/>
        <end position="736"/>
    </location>
</feature>
<organism evidence="4 5">
    <name type="scientific">Loxostege sticticalis</name>
    <name type="common">Beet webworm moth</name>
    <dbReference type="NCBI Taxonomy" id="481309"/>
    <lineage>
        <taxon>Eukaryota</taxon>
        <taxon>Metazoa</taxon>
        <taxon>Ecdysozoa</taxon>
        <taxon>Arthropoda</taxon>
        <taxon>Hexapoda</taxon>
        <taxon>Insecta</taxon>
        <taxon>Pterygota</taxon>
        <taxon>Neoptera</taxon>
        <taxon>Endopterygota</taxon>
        <taxon>Lepidoptera</taxon>
        <taxon>Glossata</taxon>
        <taxon>Ditrysia</taxon>
        <taxon>Pyraloidea</taxon>
        <taxon>Crambidae</taxon>
        <taxon>Pyraustinae</taxon>
        <taxon>Loxostege</taxon>
    </lineage>
</organism>
<evidence type="ECO:0000256" key="1">
    <source>
        <dbReference type="SAM" id="Coils"/>
    </source>
</evidence>
<proteinExistence type="predicted"/>
<dbReference type="EMBL" id="JBEDNZ010000029">
    <property type="protein sequence ID" value="KAL0809399.1"/>
    <property type="molecule type" value="Genomic_DNA"/>
</dbReference>
<reference evidence="4 5" key="1">
    <citation type="submission" date="2024-06" db="EMBL/GenBank/DDBJ databases">
        <title>A chromosome-level genome assembly of beet webworm, Loxostege sticticalis.</title>
        <authorList>
            <person name="Zhang Y."/>
        </authorList>
    </citation>
    <scope>NUCLEOTIDE SEQUENCE [LARGE SCALE GENOMIC DNA]</scope>
    <source>
        <strain evidence="4">AQ028</strain>
        <tissue evidence="4">Male pupae</tissue>
    </source>
</reference>
<evidence type="ECO:0000313" key="5">
    <source>
        <dbReference type="Proteomes" id="UP001549921"/>
    </source>
</evidence>
<feature type="region of interest" description="Disordered" evidence="2">
    <location>
        <begin position="466"/>
        <end position="490"/>
    </location>
</feature>
<protein>
    <submittedName>
        <fullName evidence="4">Uncharacterized protein</fullName>
    </submittedName>
</protein>
<dbReference type="Proteomes" id="UP001549921">
    <property type="component" value="Unassembled WGS sequence"/>
</dbReference>
<feature type="region of interest" description="Disordered" evidence="2">
    <location>
        <begin position="1538"/>
        <end position="1559"/>
    </location>
</feature>
<feature type="region of interest" description="Disordered" evidence="2">
    <location>
        <begin position="2041"/>
        <end position="2078"/>
    </location>
</feature>
<feature type="chain" id="PRO_5044758951" evidence="3">
    <location>
        <begin position="20"/>
        <end position="2261"/>
    </location>
</feature>
<comment type="caution">
    <text evidence="4">The sequence shown here is derived from an EMBL/GenBank/DDBJ whole genome shotgun (WGS) entry which is preliminary data.</text>
</comment>
<feature type="region of interest" description="Disordered" evidence="2">
    <location>
        <begin position="1072"/>
        <end position="1110"/>
    </location>
</feature>
<feature type="compositionally biased region" description="Basic and acidic residues" evidence="2">
    <location>
        <begin position="1072"/>
        <end position="1084"/>
    </location>
</feature>
<evidence type="ECO:0000256" key="3">
    <source>
        <dbReference type="SAM" id="SignalP"/>
    </source>
</evidence>
<keyword evidence="3" id="KW-0732">Signal</keyword>
<feature type="compositionally biased region" description="Low complexity" evidence="2">
    <location>
        <begin position="708"/>
        <end position="720"/>
    </location>
</feature>
<evidence type="ECO:0000256" key="2">
    <source>
        <dbReference type="SAM" id="MobiDB-lite"/>
    </source>
</evidence>
<evidence type="ECO:0000313" key="4">
    <source>
        <dbReference type="EMBL" id="KAL0809399.1"/>
    </source>
</evidence>